<accession>A0A9Y1BMV6</accession>
<gene>
    <name evidence="2" type="ORF">K9W45_04440</name>
</gene>
<evidence type="ECO:0000259" key="1">
    <source>
        <dbReference type="Pfam" id="PF12146"/>
    </source>
</evidence>
<dbReference type="InterPro" id="IPR029058">
    <property type="entry name" value="AB_hydrolase_fold"/>
</dbReference>
<dbReference type="SUPFAM" id="SSF53474">
    <property type="entry name" value="alpha/beta-Hydrolases"/>
    <property type="match status" value="1"/>
</dbReference>
<evidence type="ECO:0000313" key="2">
    <source>
        <dbReference type="EMBL" id="UJG41717.1"/>
    </source>
</evidence>
<dbReference type="PIRSF" id="PIRSF017388">
    <property type="entry name" value="Esterase_lipase"/>
    <property type="match status" value="1"/>
</dbReference>
<dbReference type="GO" id="GO:0052689">
    <property type="term" value="F:carboxylic ester hydrolase activity"/>
    <property type="evidence" value="ECO:0007669"/>
    <property type="project" value="InterPro"/>
</dbReference>
<feature type="domain" description="Serine aminopeptidase S33" evidence="1">
    <location>
        <begin position="9"/>
        <end position="220"/>
    </location>
</feature>
<organism evidence="2">
    <name type="scientific">Candidatus Heimdallarchaeum aukensis</name>
    <dbReference type="NCBI Taxonomy" id="2876573"/>
    <lineage>
        <taxon>Archaea</taxon>
        <taxon>Promethearchaeati</taxon>
        <taxon>Candidatus Heimdallarchaeota</taxon>
        <taxon>Candidatus Heimdallarchaeia (ex Rinke et al. 2021) (nom. nud.)</taxon>
        <taxon>Candidatus Heimdallarchaeales</taxon>
        <taxon>Candidatus Heimdallarchaeaceae</taxon>
        <taxon>Candidatus Heimdallarchaeum</taxon>
    </lineage>
</organism>
<dbReference type="Gene3D" id="3.40.50.1820">
    <property type="entry name" value="alpha/beta hydrolase"/>
    <property type="match status" value="1"/>
</dbReference>
<proteinExistence type="predicted"/>
<dbReference type="AlphaFoldDB" id="A0A9Y1BMV6"/>
<dbReference type="Proteomes" id="UP001201020">
    <property type="component" value="Chromosome"/>
</dbReference>
<sequence length="244" mass="27783">MSQEKIGFILIHGFTGTHFEMQPLENFLKNEGYIVNNITLPGHETTAEEHANLTWLEIVNYANEKLIELKNEVDKVFVAGLSMGGAISLYLASQNLSITGAIAMSAPYKIPDFRAVFLKLFPFLVKLMPFQYNTNEEIEDEEVKKAHKCYNKYYTKSVFWLMDLLKETRKNLPKISVPTLILHSIRDPSVPVSHAKKIYDKITCKDKTLLFINEGGHIIPEDLGKEKAFSMIKQWVASQIQGDS</sequence>
<name>A0A9Y1BMV6_9ARCH</name>
<reference evidence="2" key="1">
    <citation type="journal article" date="2022" name="Nat. Microbiol.">
        <title>Unique mobile elements and scalable gene flow at the prokaryote-eukaryote boundary revealed by circularized Asgard archaea genomes.</title>
        <authorList>
            <person name="Wu F."/>
            <person name="Speth D.R."/>
            <person name="Philosof A."/>
            <person name="Cremiere A."/>
            <person name="Narayanan A."/>
            <person name="Barco R.A."/>
            <person name="Connon S.A."/>
            <person name="Amend J.P."/>
            <person name="Antoshechkin I.A."/>
            <person name="Orphan V.J."/>
        </authorList>
    </citation>
    <scope>NUCLEOTIDE SEQUENCE</scope>
    <source>
        <strain evidence="2">PM71</strain>
    </source>
</reference>
<dbReference type="InterPro" id="IPR022742">
    <property type="entry name" value="Hydrolase_4"/>
</dbReference>
<dbReference type="EMBL" id="CP084166">
    <property type="protein sequence ID" value="UJG41717.1"/>
    <property type="molecule type" value="Genomic_DNA"/>
</dbReference>
<dbReference type="InterPro" id="IPR012354">
    <property type="entry name" value="Esterase_lipase"/>
</dbReference>
<dbReference type="InterPro" id="IPR051044">
    <property type="entry name" value="MAG_DAG_Lipase"/>
</dbReference>
<dbReference type="PANTHER" id="PTHR11614">
    <property type="entry name" value="PHOSPHOLIPASE-RELATED"/>
    <property type="match status" value="1"/>
</dbReference>
<protein>
    <submittedName>
        <fullName evidence="2">Alpha/beta fold hydrolase</fullName>
    </submittedName>
</protein>
<dbReference type="Pfam" id="PF12146">
    <property type="entry name" value="Hydrolase_4"/>
    <property type="match status" value="1"/>
</dbReference>
<keyword evidence="2" id="KW-0378">Hydrolase</keyword>